<evidence type="ECO:0000313" key="1">
    <source>
        <dbReference type="EMBL" id="JAP09599.1"/>
    </source>
</evidence>
<accession>A0A0V0GMW6</accession>
<organism evidence="1">
    <name type="scientific">Solanum chacoense</name>
    <name type="common">Chaco potato</name>
    <dbReference type="NCBI Taxonomy" id="4108"/>
    <lineage>
        <taxon>Eukaryota</taxon>
        <taxon>Viridiplantae</taxon>
        <taxon>Streptophyta</taxon>
        <taxon>Embryophyta</taxon>
        <taxon>Tracheophyta</taxon>
        <taxon>Spermatophyta</taxon>
        <taxon>Magnoliopsida</taxon>
        <taxon>eudicotyledons</taxon>
        <taxon>Gunneridae</taxon>
        <taxon>Pentapetalae</taxon>
        <taxon>asterids</taxon>
        <taxon>lamiids</taxon>
        <taxon>Solanales</taxon>
        <taxon>Solanaceae</taxon>
        <taxon>Solanoideae</taxon>
        <taxon>Solaneae</taxon>
        <taxon>Solanum</taxon>
    </lineage>
</organism>
<dbReference type="EMBL" id="GEDG01034706">
    <property type="protein sequence ID" value="JAP09599.1"/>
    <property type="molecule type" value="Transcribed_RNA"/>
</dbReference>
<proteinExistence type="predicted"/>
<sequence>MRKLESLVIQCKWTRFYLLGKQRALEGQVSRTIIHRDDNSPTLSKARERERFSLNILLILIEGLLPVSQLSVNQNCYMKVL</sequence>
<reference evidence="1" key="1">
    <citation type="submission" date="2015-12" db="EMBL/GenBank/DDBJ databases">
        <title>Gene expression during late stages of embryo sac development: a critical building block for successful pollen-pistil interactions.</title>
        <authorList>
            <person name="Liu Y."/>
            <person name="Joly V."/>
            <person name="Sabar M."/>
            <person name="Matton D.P."/>
        </authorList>
    </citation>
    <scope>NUCLEOTIDE SEQUENCE</scope>
</reference>
<dbReference type="AlphaFoldDB" id="A0A0V0GMW6"/>
<protein>
    <submittedName>
        <fullName evidence="1">Putative ovule protein</fullName>
    </submittedName>
</protein>
<name>A0A0V0GMW6_SOLCH</name>